<comment type="caution">
    <text evidence="5">The sequence shown here is derived from an EMBL/GenBank/DDBJ whole genome shotgun (WGS) entry which is preliminary data.</text>
</comment>
<dbReference type="GO" id="GO:0005525">
    <property type="term" value="F:GTP binding"/>
    <property type="evidence" value="ECO:0007669"/>
    <property type="project" value="TreeGrafter"/>
</dbReference>
<feature type="region of interest" description="Disordered" evidence="3">
    <location>
        <begin position="767"/>
        <end position="795"/>
    </location>
</feature>
<name>A0AAV0BKF3_PHAPC</name>
<feature type="compositionally biased region" description="Polar residues" evidence="3">
    <location>
        <begin position="847"/>
        <end position="856"/>
    </location>
</feature>
<dbReference type="PANTHER" id="PTHR36100:SF1">
    <property type="entry name" value="BUD SITE SELECTION PROTEIN 4"/>
    <property type="match status" value="1"/>
</dbReference>
<proteinExistence type="predicted"/>
<feature type="compositionally biased region" description="Pro residues" evidence="3">
    <location>
        <begin position="229"/>
        <end position="242"/>
    </location>
</feature>
<feature type="region of interest" description="Disordered" evidence="3">
    <location>
        <begin position="1"/>
        <end position="103"/>
    </location>
</feature>
<feature type="compositionally biased region" description="Low complexity" evidence="3">
    <location>
        <begin position="207"/>
        <end position="217"/>
    </location>
</feature>
<feature type="compositionally biased region" description="Basic residues" evidence="3">
    <location>
        <begin position="1038"/>
        <end position="1049"/>
    </location>
</feature>
<feature type="region of interest" description="Disordered" evidence="3">
    <location>
        <begin position="847"/>
        <end position="867"/>
    </location>
</feature>
<evidence type="ECO:0000313" key="5">
    <source>
        <dbReference type="EMBL" id="CAH7686627.1"/>
    </source>
</evidence>
<dbReference type="GO" id="GO:0051301">
    <property type="term" value="P:cell division"/>
    <property type="evidence" value="ECO:0007669"/>
    <property type="project" value="UniProtKB-KW"/>
</dbReference>
<feature type="compositionally biased region" description="Polar residues" evidence="3">
    <location>
        <begin position="1574"/>
        <end position="1590"/>
    </location>
</feature>
<feature type="region of interest" description="Disordered" evidence="3">
    <location>
        <begin position="1569"/>
        <end position="1647"/>
    </location>
</feature>
<organism evidence="5 6">
    <name type="scientific">Phakopsora pachyrhizi</name>
    <name type="common">Asian soybean rust disease fungus</name>
    <dbReference type="NCBI Taxonomy" id="170000"/>
    <lineage>
        <taxon>Eukaryota</taxon>
        <taxon>Fungi</taxon>
        <taxon>Dikarya</taxon>
        <taxon>Basidiomycota</taxon>
        <taxon>Pucciniomycotina</taxon>
        <taxon>Pucciniomycetes</taxon>
        <taxon>Pucciniales</taxon>
        <taxon>Phakopsoraceae</taxon>
        <taxon>Phakopsora</taxon>
    </lineage>
</organism>
<feature type="compositionally biased region" description="Low complexity" evidence="3">
    <location>
        <begin position="117"/>
        <end position="153"/>
    </location>
</feature>
<dbReference type="EMBL" id="CALTRL010005804">
    <property type="protein sequence ID" value="CAH7686627.1"/>
    <property type="molecule type" value="Genomic_DNA"/>
</dbReference>
<evidence type="ECO:0000256" key="1">
    <source>
        <dbReference type="ARBA" id="ARBA00022618"/>
    </source>
</evidence>
<feature type="compositionally biased region" description="Acidic residues" evidence="3">
    <location>
        <begin position="607"/>
        <end position="625"/>
    </location>
</feature>
<dbReference type="InterPro" id="IPR001849">
    <property type="entry name" value="PH_domain"/>
</dbReference>
<feature type="compositionally biased region" description="Pro residues" evidence="3">
    <location>
        <begin position="781"/>
        <end position="790"/>
    </location>
</feature>
<feature type="region of interest" description="Disordered" evidence="3">
    <location>
        <begin position="276"/>
        <end position="517"/>
    </location>
</feature>
<evidence type="ECO:0000256" key="2">
    <source>
        <dbReference type="ARBA" id="ARBA00023306"/>
    </source>
</evidence>
<keyword evidence="2" id="KW-0131">Cell cycle</keyword>
<dbReference type="Gene3D" id="2.30.29.30">
    <property type="entry name" value="Pleckstrin-homology domain (PH domain)/Phosphotyrosine-binding domain (PTB)"/>
    <property type="match status" value="1"/>
</dbReference>
<dbReference type="Proteomes" id="UP001153365">
    <property type="component" value="Unassembled WGS sequence"/>
</dbReference>
<dbReference type="InterPro" id="IPR052007">
    <property type="entry name" value="Bud4"/>
</dbReference>
<feature type="region of interest" description="Disordered" evidence="3">
    <location>
        <begin position="604"/>
        <end position="634"/>
    </location>
</feature>
<feature type="compositionally biased region" description="Low complexity" evidence="3">
    <location>
        <begin position="63"/>
        <end position="84"/>
    </location>
</feature>
<dbReference type="PANTHER" id="PTHR36100">
    <property type="entry name" value="BUD SITE SELECTION PROTEIN 4"/>
    <property type="match status" value="1"/>
</dbReference>
<keyword evidence="1" id="KW-0132">Cell division</keyword>
<feature type="compositionally biased region" description="Polar residues" evidence="3">
    <location>
        <begin position="327"/>
        <end position="339"/>
    </location>
</feature>
<dbReference type="SMART" id="SM00233">
    <property type="entry name" value="PH"/>
    <property type="match status" value="1"/>
</dbReference>
<keyword evidence="6" id="KW-1185">Reference proteome</keyword>
<feature type="compositionally biased region" description="Polar residues" evidence="3">
    <location>
        <begin position="276"/>
        <end position="305"/>
    </location>
</feature>
<evidence type="ECO:0000259" key="4">
    <source>
        <dbReference type="PROSITE" id="PS50003"/>
    </source>
</evidence>
<feature type="region of interest" description="Disordered" evidence="3">
    <location>
        <begin position="117"/>
        <end position="264"/>
    </location>
</feature>
<feature type="compositionally biased region" description="Low complexity" evidence="3">
    <location>
        <begin position="243"/>
        <end position="256"/>
    </location>
</feature>
<reference evidence="5" key="1">
    <citation type="submission" date="2022-06" db="EMBL/GenBank/DDBJ databases">
        <authorList>
            <consortium name="SYNGENTA / RWTH Aachen University"/>
        </authorList>
    </citation>
    <scope>NUCLEOTIDE SEQUENCE</scope>
</reference>
<protein>
    <recommendedName>
        <fullName evidence="4">PH domain-containing protein</fullName>
    </recommendedName>
</protein>
<dbReference type="PROSITE" id="PS50003">
    <property type="entry name" value="PH_DOMAIN"/>
    <property type="match status" value="1"/>
</dbReference>
<feature type="compositionally biased region" description="Low complexity" evidence="3">
    <location>
        <begin position="1605"/>
        <end position="1647"/>
    </location>
</feature>
<evidence type="ECO:0000256" key="3">
    <source>
        <dbReference type="SAM" id="MobiDB-lite"/>
    </source>
</evidence>
<gene>
    <name evidence="5" type="ORF">PPACK8108_LOCUS21304</name>
</gene>
<dbReference type="SUPFAM" id="SSF50729">
    <property type="entry name" value="PH domain-like"/>
    <property type="match status" value="1"/>
</dbReference>
<evidence type="ECO:0000313" key="6">
    <source>
        <dbReference type="Proteomes" id="UP001153365"/>
    </source>
</evidence>
<dbReference type="InterPro" id="IPR011993">
    <property type="entry name" value="PH-like_dom_sf"/>
</dbReference>
<accession>A0AAV0BKF3</accession>
<feature type="compositionally biased region" description="Polar residues" evidence="3">
    <location>
        <begin position="423"/>
        <end position="433"/>
    </location>
</feature>
<feature type="region of interest" description="Disordered" evidence="3">
    <location>
        <begin position="1003"/>
        <end position="1064"/>
    </location>
</feature>
<feature type="domain" description="PH" evidence="4">
    <location>
        <begin position="1426"/>
        <end position="1540"/>
    </location>
</feature>
<dbReference type="Pfam" id="PF00169">
    <property type="entry name" value="PH"/>
    <property type="match status" value="1"/>
</dbReference>
<sequence>MPPQAIKSSSSSRQSSTGWGPLRVLKKENDIQLPSPSYDSHPDQKSSENLYQSPAIDRVGRPSTRLGSSISTSTSTSSLSSRSSAPSPQPLHPSAAAPRQSNAFKRLEKASLVSSSIFKSNTSSNQPSSQACSQASTSSSCQPSSSTSTGVSSLPRSQLLTQRPPGAKSQMAAALKGLGLQPPRSLNCESPKKQSETRPQFTDPHSSDPSSIQSSPRPRTKRKSDEDLPVPPRPAPNLPPSATPLKSTSNKSLSSKARPPRQSLAFNCLTRNALVSSSPFKVGTSKMSNTVASAQSDSGAPNLLTSSHSDEGENSSNESDLAPGTPPLNQSNKTSSIPSHSRLPSAANGVLKSHRLGGPRSFTPPQSPKFTRKDSQSINAEQGNAPPSALSTPGRRLERRKTVTWGGEDVLEFERDEEWRRTSGASSNETTDSPLLHSASPENLSDCSHDDIQAGSDDLTHNAGQQHLMCEPEGDQFWGRRRSQPSRLSSAEDRSTSPEGVHTLEANDSNLDENQYDQSTDSVVIHDIEVCPNVATDEYVGPSSFSSDTDPVDRMVDALLTSPDLAAHVTKSQLMQSWTIPEHEDQNSEDDTRDRDDECFKAGENIMSDEEADENQEISFNEEDTNTPKPSRFPYVKSEADKKIETETGFGNANFDMSVFDLAPMTVDNISNETAPFSPITLPNLASDLSVFNDSSILSTTLEPLINEINPIRVAKNSCDMPSNLDHPPMGCSSTPRASFSNEIPPPEPVLPCPPFEATSLSRLPSADGSVKISNVTSPRRPLPCPPPTTSPSTVNAHLLPSTSNTEAYSTFSALTAPACTLPEVAQSSPFVTSSSQLQSPVLSFTRPTIESSSPELSFDGANYSPGSARRRITREKIQERIRERDLCGKALDESSENGSPIKGLQLASHSASIHNADDNSHDDDIALDEKNSEDATELTDDKAENEVLKEIQARPPLCARAVVISETSQHPHGESMSADDSTLRQENMDAMSSGLDKLAKGFQSSEDVAKSSDSEDYESNSPKENLPGSKILPSKLVRVKGAGKRRRSFSTGGADIQETGTGVGAKAAVRSNPIKRHTLGSEKVSAPLNKAILKVIGDSDFQAPLDRALRNIFENGSRTYRIQEAEVVVASDDQTSTAGVAGDVASNRNWRKVRKVSDINEHEKQLKSFWAQNQNSSKIGKVFVKMSKLVFNRLPPLSQPVYFEVIIDNGIHTAKTATYKLEHEVKLGVEFELVRAKKLEFSLSFNVPLGDPRNSHLKPAQRMIKSTSVVSQPVLPSMSNSPKRGLAARLFGVHSKRNSKKEQMQQLAHPKIPQEENQERLPAPAHPLVALLDRDNNLAKATVNFEEYSEESLGQMKQVVVPCMSVPEDRVKAEMQMRKTYSGPVGQISIEFLSLPPMPKVPNAVLPNSSTECLKGLKIAEWWQEVWHEGVLSQMGADCQTWRRRTFKATGGSLFAYNDIINKISAEIRLTEVVSLEDCGTDNVAASDVSSNSLISDQGEILPPFTFRLIFKDGSEILFHADNHTEYRRWKNVLSQLIGKIQKLPAWAEILRLQLAAKQTKEIKCCEEKAPSQEKQTSVPVMKQASGSRQPGRKVGATRSRPMVVGRSKGSVASSKASRSTTSTSTSSKTSSRSTASRVPSSSRRS</sequence>